<dbReference type="PANTHER" id="PTHR12558:SF13">
    <property type="entry name" value="CELL DIVISION CYCLE PROTEIN 27 HOMOLOG"/>
    <property type="match status" value="1"/>
</dbReference>
<reference evidence="2 3" key="1">
    <citation type="submission" date="2019-05" db="EMBL/GenBank/DDBJ databases">
        <title>Comparative genomics and metabolomics analyses of clavulanic acid producing Streptomyces species provides insight into specialized metabolism and evolution of beta-lactam biosynthetic gene clusters.</title>
        <authorList>
            <person name="Moore M.A."/>
            <person name="Cruz-Morales P."/>
            <person name="Barona Gomez F."/>
            <person name="Kapil T."/>
        </authorList>
    </citation>
    <scope>NUCLEOTIDE SEQUENCE [LARGE SCALE GENOMIC DNA]</scope>
    <source>
        <strain evidence="2 3">NRRL 5741</strain>
    </source>
</reference>
<comment type="caution">
    <text evidence="2">The sequence shown here is derived from an EMBL/GenBank/DDBJ whole genome shotgun (WGS) entry which is preliminary data.</text>
</comment>
<dbReference type="InterPro" id="IPR011990">
    <property type="entry name" value="TPR-like_helical_dom_sf"/>
</dbReference>
<dbReference type="InterPro" id="IPR019734">
    <property type="entry name" value="TPR_rpt"/>
</dbReference>
<evidence type="ECO:0000313" key="2">
    <source>
        <dbReference type="EMBL" id="MQS99426.1"/>
    </source>
</evidence>
<keyword evidence="3" id="KW-1185">Reference proteome</keyword>
<evidence type="ECO:0000313" key="3">
    <source>
        <dbReference type="Proteomes" id="UP000419138"/>
    </source>
</evidence>
<dbReference type="Pfam" id="PF13432">
    <property type="entry name" value="TPR_16"/>
    <property type="match status" value="2"/>
</dbReference>
<sequence length="484" mass="50995">MGTELLKNAAVGTLVAATLAGGVIALLPRAPEPPRPAPGPAARAVAAAAAGAPATAAELTALIGERERWLRSRPEDEESWAVLGTAYAQRAAAFADWAALPRAESALQRSLKALPAAEGNTEALLGLSALAHARQDHMSARAFAEQALKQRPRRWTVHRALLDAYRGIGDYKSVGTTLEKLTALYSGPQSRALAARIYRERGWREDAAATAYDAAAAAEGPMERAAALVLLGDLAWDRGEPAEAAGSYDAALKLVPGHPGALAARARALAALDRTDEAFRDYQAAQRGRAVPEYALEEAELYESLGANEEAEAAYERVLASAAQAAAGGVNQELLLGRYEADHGDPQEAVRRLTEEWERGRHSMAAADALGWALLRAGRAKEALPYARRAMKESPRDPLFSYHRGEIERALGRYGAARRNIGQALRVNPHFSPLLAPRARAAMAALGDPPTGGPGRTAGTVIREGRSGTAGSGSMGVRQGAGSG</sequence>
<protein>
    <submittedName>
        <fullName evidence="2">Tetratricopeptide repeat protein</fullName>
    </submittedName>
</protein>
<dbReference type="AlphaFoldDB" id="A0A646KBU2"/>
<dbReference type="Gene3D" id="1.25.40.10">
    <property type="entry name" value="Tetratricopeptide repeat domain"/>
    <property type="match status" value="3"/>
</dbReference>
<dbReference type="PANTHER" id="PTHR12558">
    <property type="entry name" value="CELL DIVISION CYCLE 16,23,27"/>
    <property type="match status" value="1"/>
</dbReference>
<organism evidence="2 3">
    <name type="scientific">Streptomyces jumonjinensis</name>
    <dbReference type="NCBI Taxonomy" id="1945"/>
    <lineage>
        <taxon>Bacteria</taxon>
        <taxon>Bacillati</taxon>
        <taxon>Actinomycetota</taxon>
        <taxon>Actinomycetes</taxon>
        <taxon>Kitasatosporales</taxon>
        <taxon>Streptomycetaceae</taxon>
        <taxon>Streptomyces</taxon>
    </lineage>
</organism>
<gene>
    <name evidence="2" type="ORF">FF041_04165</name>
</gene>
<dbReference type="SUPFAM" id="SSF48452">
    <property type="entry name" value="TPR-like"/>
    <property type="match status" value="1"/>
</dbReference>
<dbReference type="RefSeq" id="WP_153521062.1">
    <property type="nucleotide sequence ID" value="NZ_JBEPDZ010000011.1"/>
</dbReference>
<feature type="compositionally biased region" description="Gly residues" evidence="1">
    <location>
        <begin position="468"/>
        <end position="484"/>
    </location>
</feature>
<dbReference type="Proteomes" id="UP000419138">
    <property type="component" value="Unassembled WGS sequence"/>
</dbReference>
<accession>A0A646KBU2</accession>
<dbReference type="SMART" id="SM00028">
    <property type="entry name" value="TPR"/>
    <property type="match status" value="6"/>
</dbReference>
<evidence type="ECO:0000256" key="1">
    <source>
        <dbReference type="SAM" id="MobiDB-lite"/>
    </source>
</evidence>
<feature type="region of interest" description="Disordered" evidence="1">
    <location>
        <begin position="464"/>
        <end position="484"/>
    </location>
</feature>
<proteinExistence type="predicted"/>
<name>A0A646KBU2_STRJU</name>
<dbReference type="EMBL" id="VCLA01000028">
    <property type="protein sequence ID" value="MQS99426.1"/>
    <property type="molecule type" value="Genomic_DNA"/>
</dbReference>
<dbReference type="OrthoDB" id="5477158at2"/>